<name>A0A3E2H980_SCYLI</name>
<evidence type="ECO:0000256" key="2">
    <source>
        <dbReference type="ARBA" id="ARBA00022771"/>
    </source>
</evidence>
<feature type="non-terminal residue" evidence="7">
    <location>
        <position position="660"/>
    </location>
</feature>
<dbReference type="PROSITE" id="PS50089">
    <property type="entry name" value="ZF_RING_2"/>
    <property type="match status" value="1"/>
</dbReference>
<evidence type="ECO:0000313" key="7">
    <source>
        <dbReference type="EMBL" id="RFU29847.1"/>
    </source>
</evidence>
<dbReference type="InterPro" id="IPR013083">
    <property type="entry name" value="Znf_RING/FYVE/PHD"/>
</dbReference>
<evidence type="ECO:0000256" key="1">
    <source>
        <dbReference type="ARBA" id="ARBA00022723"/>
    </source>
</evidence>
<evidence type="ECO:0000256" key="4">
    <source>
        <dbReference type="PROSITE-ProRule" id="PRU00175"/>
    </source>
</evidence>
<dbReference type="OrthoDB" id="428577at2759"/>
<dbReference type="STRING" id="5539.A0A3E2H980"/>
<protein>
    <recommendedName>
        <fullName evidence="6">RING-type domain-containing protein</fullName>
    </recommendedName>
</protein>
<evidence type="ECO:0000256" key="5">
    <source>
        <dbReference type="SAM" id="MobiDB-lite"/>
    </source>
</evidence>
<dbReference type="OMA" id="PMWQREA"/>
<evidence type="ECO:0000259" key="6">
    <source>
        <dbReference type="PROSITE" id="PS50089"/>
    </source>
</evidence>
<feature type="domain" description="RING-type" evidence="6">
    <location>
        <begin position="565"/>
        <end position="613"/>
    </location>
</feature>
<dbReference type="InterPro" id="IPR017907">
    <property type="entry name" value="Znf_RING_CS"/>
</dbReference>
<dbReference type="EMBL" id="NCSJ02000116">
    <property type="protein sequence ID" value="RFU29847.1"/>
    <property type="molecule type" value="Genomic_DNA"/>
</dbReference>
<organism evidence="7 8">
    <name type="scientific">Scytalidium lignicola</name>
    <name type="common">Hyphomycete</name>
    <dbReference type="NCBI Taxonomy" id="5539"/>
    <lineage>
        <taxon>Eukaryota</taxon>
        <taxon>Fungi</taxon>
        <taxon>Dikarya</taxon>
        <taxon>Ascomycota</taxon>
        <taxon>Pezizomycotina</taxon>
        <taxon>Leotiomycetes</taxon>
        <taxon>Leotiomycetes incertae sedis</taxon>
        <taxon>Scytalidium</taxon>
    </lineage>
</organism>
<gene>
    <name evidence="7" type="ORF">B7463_g6513</name>
</gene>
<feature type="compositionally biased region" description="Low complexity" evidence="5">
    <location>
        <begin position="432"/>
        <end position="446"/>
    </location>
</feature>
<evidence type="ECO:0000256" key="3">
    <source>
        <dbReference type="ARBA" id="ARBA00022833"/>
    </source>
</evidence>
<dbReference type="PROSITE" id="PS00518">
    <property type="entry name" value="ZF_RING_1"/>
    <property type="match status" value="1"/>
</dbReference>
<dbReference type="SUPFAM" id="SSF57850">
    <property type="entry name" value="RING/U-box"/>
    <property type="match status" value="1"/>
</dbReference>
<feature type="non-terminal residue" evidence="7">
    <location>
        <position position="1"/>
    </location>
</feature>
<dbReference type="GO" id="GO:0008270">
    <property type="term" value="F:zinc ion binding"/>
    <property type="evidence" value="ECO:0007669"/>
    <property type="project" value="UniProtKB-KW"/>
</dbReference>
<keyword evidence="3" id="KW-0862">Zinc</keyword>
<dbReference type="SMART" id="SM00184">
    <property type="entry name" value="RING"/>
    <property type="match status" value="1"/>
</dbReference>
<keyword evidence="1" id="KW-0479">Metal-binding</keyword>
<reference evidence="7 8" key="1">
    <citation type="submission" date="2018-05" db="EMBL/GenBank/DDBJ databases">
        <title>Draft genome sequence of Scytalidium lignicola DSM 105466, a ubiquitous saprotrophic fungus.</title>
        <authorList>
            <person name="Buettner E."/>
            <person name="Gebauer A.M."/>
            <person name="Hofrichter M."/>
            <person name="Liers C."/>
            <person name="Kellner H."/>
        </authorList>
    </citation>
    <scope>NUCLEOTIDE SEQUENCE [LARGE SCALE GENOMIC DNA]</scope>
    <source>
        <strain evidence="7 8">DSM 105466</strain>
    </source>
</reference>
<comment type="caution">
    <text evidence="7">The sequence shown here is derived from an EMBL/GenBank/DDBJ whole genome shotgun (WGS) entry which is preliminary data.</text>
</comment>
<dbReference type="InterPro" id="IPR001841">
    <property type="entry name" value="Znf_RING"/>
</dbReference>
<accession>A0A3E2H980</accession>
<keyword evidence="8" id="KW-1185">Reference proteome</keyword>
<dbReference type="Gene3D" id="3.30.40.10">
    <property type="entry name" value="Zinc/RING finger domain, C3HC4 (zinc finger)"/>
    <property type="match status" value="1"/>
</dbReference>
<dbReference type="AlphaFoldDB" id="A0A3E2H980"/>
<dbReference type="Proteomes" id="UP000258309">
    <property type="component" value="Unassembled WGS sequence"/>
</dbReference>
<keyword evidence="2 4" id="KW-0863">Zinc-finger</keyword>
<proteinExistence type="predicted"/>
<sequence>MVEESQLDSGEGLLYQIVIDGLQKTSVKTSRTREGHHDSNEVFTEQVSMPGTTPLAAFWDKLSDLGYLSPDQLSFEEQEASRTSTKTLVHPFEEIEVVEVRPSESGKCINIDDSLIGFTNRWLGSEPTVNISENPDQANGTLTHSLRDGRGLEITFHRTIRMPDDNKLHQLPASLGAFPLFNVSAYADSLPSKIARQGGVFLPMWQREALWIDFRALEGRNYSLRVFVGHINVVSGLTMDERPDAMADPLQDYIILPGQPWLDGICVAPGIVRQFVAMPLGSGYTVEGQKTGEEKHGGLQIKIIPSYEENLRLWIKEGKDGMKEGVSTGTFDRSACLDERKTPRQLSLVSGDKIRLYPANPTFSVPYTISDLTGDIQSGEIHIKHCAKWLTLGVSPPIEASIEYGGELNTLYNCCSFSGLLTNGPPTLSVPEESPSTQSQNNSNTPIATKDLRAMGLAAGGKLVQDIYRDPFPAEIWNTEAAYSVHIHILDPASCEAVTHVVPQPPPIDATTYTKANLPFFVVEEKADDRVDGGDFNNVKSVSAMDNAKGVATESSFDPSKPSMCKACETRLCDCIIRPCDHQFCNVCIKALETRSESSSMVGRRQWKCPSCEKAVLHVAGFAAPMNLPGEETLKVKVPVHVLKVEDGRVKFKSIQRTRI</sequence>
<evidence type="ECO:0000313" key="8">
    <source>
        <dbReference type="Proteomes" id="UP000258309"/>
    </source>
</evidence>
<feature type="region of interest" description="Disordered" evidence="5">
    <location>
        <begin position="426"/>
        <end position="446"/>
    </location>
</feature>